<dbReference type="Proteomes" id="UP000765509">
    <property type="component" value="Unassembled WGS sequence"/>
</dbReference>
<evidence type="ECO:0000313" key="3">
    <source>
        <dbReference type="Proteomes" id="UP000765509"/>
    </source>
</evidence>
<proteinExistence type="predicted"/>
<dbReference type="AlphaFoldDB" id="A0A9Q3JGK8"/>
<gene>
    <name evidence="2" type="ORF">O181_102568</name>
</gene>
<reference evidence="2" key="1">
    <citation type="submission" date="2021-03" db="EMBL/GenBank/DDBJ databases">
        <title>Draft genome sequence of rust myrtle Austropuccinia psidii MF-1, a brazilian biotype.</title>
        <authorList>
            <person name="Quecine M.C."/>
            <person name="Pachon D.M.R."/>
            <person name="Bonatelli M.L."/>
            <person name="Correr F.H."/>
            <person name="Franceschini L.M."/>
            <person name="Leite T.F."/>
            <person name="Margarido G.R.A."/>
            <person name="Almeida C.A."/>
            <person name="Ferrarezi J.A."/>
            <person name="Labate C.A."/>
        </authorList>
    </citation>
    <scope>NUCLEOTIDE SEQUENCE</scope>
    <source>
        <strain evidence="2">MF-1</strain>
    </source>
</reference>
<accession>A0A9Q3JGK8</accession>
<dbReference type="OrthoDB" id="2496969at2759"/>
<keyword evidence="3" id="KW-1185">Reference proteome</keyword>
<evidence type="ECO:0000256" key="1">
    <source>
        <dbReference type="SAM" id="MobiDB-lite"/>
    </source>
</evidence>
<dbReference type="EMBL" id="AVOT02073310">
    <property type="protein sequence ID" value="MBW0562853.1"/>
    <property type="molecule type" value="Genomic_DNA"/>
</dbReference>
<evidence type="ECO:0000313" key="2">
    <source>
        <dbReference type="EMBL" id="MBW0562853.1"/>
    </source>
</evidence>
<name>A0A9Q3JGK8_9BASI</name>
<comment type="caution">
    <text evidence="2">The sequence shown here is derived from an EMBL/GenBank/DDBJ whole genome shotgun (WGS) entry which is preliminary data.</text>
</comment>
<organism evidence="2 3">
    <name type="scientific">Austropuccinia psidii MF-1</name>
    <dbReference type="NCBI Taxonomy" id="1389203"/>
    <lineage>
        <taxon>Eukaryota</taxon>
        <taxon>Fungi</taxon>
        <taxon>Dikarya</taxon>
        <taxon>Basidiomycota</taxon>
        <taxon>Pucciniomycotina</taxon>
        <taxon>Pucciniomycetes</taxon>
        <taxon>Pucciniales</taxon>
        <taxon>Sphaerophragmiaceae</taxon>
        <taxon>Austropuccinia</taxon>
    </lineage>
</organism>
<feature type="region of interest" description="Disordered" evidence="1">
    <location>
        <begin position="88"/>
        <end position="114"/>
    </location>
</feature>
<protein>
    <submittedName>
        <fullName evidence="2">Uncharacterized protein</fullName>
    </submittedName>
</protein>
<sequence>MTITQNLCSLIDYNKTKPSILKDSMIAMWVLINLPSHLKLIGEIFLQKYNGNKTHPSLRNLWEEFCLYTQRQDHKTNNNASALVPIQGNHTVNPLSTPSHQNPNKNHSSTPINSNVSLQNQLKNFPHCAPRWHNPLTKHKEEDCFHLKPKTPNLL</sequence>